<dbReference type="PIRSF" id="PIRSF000521">
    <property type="entry name" value="Transaminase_4ab_Lys_Orn"/>
    <property type="match status" value="1"/>
</dbReference>
<keyword evidence="6" id="KW-1185">Reference proteome</keyword>
<dbReference type="InterPro" id="IPR005814">
    <property type="entry name" value="Aminotrans_3"/>
</dbReference>
<dbReference type="Gene3D" id="3.40.640.10">
    <property type="entry name" value="Type I PLP-dependent aspartate aminotransferase-like (Major domain)"/>
    <property type="match status" value="1"/>
</dbReference>
<dbReference type="GO" id="GO:0008483">
    <property type="term" value="F:transaminase activity"/>
    <property type="evidence" value="ECO:0007669"/>
    <property type="project" value="UniProtKB-KW"/>
</dbReference>
<comment type="cofactor">
    <cofactor evidence="1">
        <name>pyridoxal 5'-phosphate</name>
        <dbReference type="ChEBI" id="CHEBI:597326"/>
    </cofactor>
</comment>
<evidence type="ECO:0000313" key="5">
    <source>
        <dbReference type="EMBL" id="SEW30541.1"/>
    </source>
</evidence>
<evidence type="ECO:0000313" key="6">
    <source>
        <dbReference type="Proteomes" id="UP000199167"/>
    </source>
</evidence>
<keyword evidence="5" id="KW-0032">Aminotransferase</keyword>
<dbReference type="InterPro" id="IPR049704">
    <property type="entry name" value="Aminotrans_3_PPA_site"/>
</dbReference>
<keyword evidence="3 4" id="KW-0663">Pyridoxal phosphate</keyword>
<name>A0A1I0QSJ8_9RHOB</name>
<comment type="similarity">
    <text evidence="2 4">Belongs to the class-III pyridoxal-phosphate-dependent aminotransferase family.</text>
</comment>
<proteinExistence type="inferred from homology"/>
<protein>
    <submittedName>
        <fullName evidence="5">Taurine-pyruvate aminotransferase</fullName>
    </submittedName>
</protein>
<evidence type="ECO:0000256" key="1">
    <source>
        <dbReference type="ARBA" id="ARBA00001933"/>
    </source>
</evidence>
<dbReference type="Pfam" id="PF00202">
    <property type="entry name" value="Aminotran_3"/>
    <property type="match status" value="1"/>
</dbReference>
<evidence type="ECO:0000256" key="3">
    <source>
        <dbReference type="ARBA" id="ARBA00022898"/>
    </source>
</evidence>
<dbReference type="CDD" id="cd00610">
    <property type="entry name" value="OAT_like"/>
    <property type="match status" value="1"/>
</dbReference>
<reference evidence="5 6" key="1">
    <citation type="submission" date="2016-10" db="EMBL/GenBank/DDBJ databases">
        <authorList>
            <person name="de Groot N.N."/>
        </authorList>
    </citation>
    <scope>NUCLEOTIDE SEQUENCE [LARGE SCALE GENOMIC DNA]</scope>
    <source>
        <strain evidence="5 6">DSM 17925</strain>
    </source>
</reference>
<evidence type="ECO:0000256" key="4">
    <source>
        <dbReference type="RuleBase" id="RU003560"/>
    </source>
</evidence>
<dbReference type="PANTHER" id="PTHR43094:SF1">
    <property type="entry name" value="AMINOTRANSFERASE CLASS-III"/>
    <property type="match status" value="1"/>
</dbReference>
<dbReference type="AlphaFoldDB" id="A0A1I0QSJ8"/>
<dbReference type="InterPro" id="IPR015421">
    <property type="entry name" value="PyrdxlP-dep_Trfase_major"/>
</dbReference>
<dbReference type="OrthoDB" id="9801834at2"/>
<dbReference type="PANTHER" id="PTHR43094">
    <property type="entry name" value="AMINOTRANSFERASE"/>
    <property type="match status" value="1"/>
</dbReference>
<keyword evidence="5" id="KW-0808">Transferase</keyword>
<sequence length="461" mass="49968">MDLHALTNDPEGIVEADRAHVWHHLLQHKPHDHGVDPRIIVEGKGLKVWDIKGKEHIDSVSGGVWTVNVGYGRERIARAVGDQLTKMCFFGGTAGTIPGATFSQMLIDKMPGLDRVYFANSGSEANEKGFKMVRQISHKHHGGKKSKILYRERDYHGTTITCLSAGGQEERNAQYGPYTPGFVSVPHCLEYRSQDGSNGEAYTAASLKAIEDVILREGADTIGSLCLEPITAGGGIITPPVGYWDGVQALCKKYNILLHIDEVVCGLGRTGTWFGYQQFGVQPDIVTMAKGVASGYAAISCCVTTNAVFEQFKDDTDKLGYFRDISTFGGCTAGPAAAIENMHIIQEEGLLENSTTMGEHLKANLHALMEKHRWIGDVRGKGLFAGAELVMDRDSKEPVDEKTVAAIVGDCMKQGVIIGATNRSLPGFNNTLLFAPALIATKDDLDHITDAVDQAITRVLG</sequence>
<dbReference type="STRING" id="364200.SAMN04488515_2162"/>
<gene>
    <name evidence="5" type="ORF">SAMN04488515_2162</name>
</gene>
<accession>A0A1I0QSJ8</accession>
<dbReference type="Proteomes" id="UP000199167">
    <property type="component" value="Unassembled WGS sequence"/>
</dbReference>
<dbReference type="InterPro" id="IPR015424">
    <property type="entry name" value="PyrdxlP-dep_Trfase"/>
</dbReference>
<dbReference type="GO" id="GO:0030170">
    <property type="term" value="F:pyridoxal phosphate binding"/>
    <property type="evidence" value="ECO:0007669"/>
    <property type="project" value="InterPro"/>
</dbReference>
<dbReference type="GO" id="GO:0005829">
    <property type="term" value="C:cytosol"/>
    <property type="evidence" value="ECO:0007669"/>
    <property type="project" value="TreeGrafter"/>
</dbReference>
<keyword evidence="5" id="KW-0670">Pyruvate</keyword>
<organism evidence="5 6">
    <name type="scientific">Cognatiyoonia koreensis</name>
    <dbReference type="NCBI Taxonomy" id="364200"/>
    <lineage>
        <taxon>Bacteria</taxon>
        <taxon>Pseudomonadati</taxon>
        <taxon>Pseudomonadota</taxon>
        <taxon>Alphaproteobacteria</taxon>
        <taxon>Rhodobacterales</taxon>
        <taxon>Paracoccaceae</taxon>
        <taxon>Cognatiyoonia</taxon>
    </lineage>
</organism>
<dbReference type="PROSITE" id="PS00600">
    <property type="entry name" value="AA_TRANSFER_CLASS_3"/>
    <property type="match status" value="1"/>
</dbReference>
<evidence type="ECO:0000256" key="2">
    <source>
        <dbReference type="ARBA" id="ARBA00008954"/>
    </source>
</evidence>
<dbReference type="InterPro" id="IPR015422">
    <property type="entry name" value="PyrdxlP-dep_Trfase_small"/>
</dbReference>
<dbReference type="SUPFAM" id="SSF53383">
    <property type="entry name" value="PLP-dependent transferases"/>
    <property type="match status" value="1"/>
</dbReference>
<dbReference type="EMBL" id="FOIZ01000001">
    <property type="protein sequence ID" value="SEW30541.1"/>
    <property type="molecule type" value="Genomic_DNA"/>
</dbReference>
<dbReference type="RefSeq" id="WP_089993815.1">
    <property type="nucleotide sequence ID" value="NZ_FOIZ01000001.1"/>
</dbReference>
<dbReference type="Gene3D" id="3.90.1150.10">
    <property type="entry name" value="Aspartate Aminotransferase, domain 1"/>
    <property type="match status" value="1"/>
</dbReference>